<dbReference type="InterPro" id="IPR003018">
    <property type="entry name" value="GAF"/>
</dbReference>
<comment type="similarity">
    <text evidence="1">Belongs to the free Met sulfoxide reductase family.</text>
</comment>
<name>A0A7W6PWJ2_9SPHN</name>
<dbReference type="Proteomes" id="UP000590524">
    <property type="component" value="Unassembled WGS sequence"/>
</dbReference>
<dbReference type="SMART" id="SM00065">
    <property type="entry name" value="GAF"/>
    <property type="match status" value="1"/>
</dbReference>
<dbReference type="PROSITE" id="PS01320">
    <property type="entry name" value="UPF0067"/>
    <property type="match status" value="1"/>
</dbReference>
<gene>
    <name evidence="3" type="ORF">GGQ90_003008</name>
</gene>
<accession>A0A7W6PWJ2</accession>
<feature type="domain" description="GAF" evidence="2">
    <location>
        <begin position="33"/>
        <end position="179"/>
    </location>
</feature>
<proteinExistence type="inferred from homology"/>
<dbReference type="PANTHER" id="PTHR21021">
    <property type="entry name" value="GAF/PUTATIVE CYTOSKELETAL PROTEIN"/>
    <property type="match status" value="1"/>
</dbReference>
<dbReference type="FunFam" id="3.30.450.40:FF:000008">
    <property type="entry name" value="GAF domain-containing proteins"/>
    <property type="match status" value="1"/>
</dbReference>
<evidence type="ECO:0000313" key="3">
    <source>
        <dbReference type="EMBL" id="MBB4149219.1"/>
    </source>
</evidence>
<keyword evidence="4" id="KW-1185">Reference proteome</keyword>
<dbReference type="AlphaFoldDB" id="A0A7W6PWJ2"/>
<protein>
    <submittedName>
        <fullName evidence="3">GAF domain-containing protein</fullName>
    </submittedName>
</protein>
<dbReference type="InterPro" id="IPR000614">
    <property type="entry name" value="FRMsr_CS"/>
</dbReference>
<dbReference type="InterPro" id="IPR029016">
    <property type="entry name" value="GAF-like_dom_sf"/>
</dbReference>
<dbReference type="Gene3D" id="3.30.450.40">
    <property type="match status" value="1"/>
</dbReference>
<sequence length="180" mass="19000">MVNASLPLAEPGGPSYMHAMYDFAPTAAADKATLYADLLSAADALTRDEPDAVANMANLSALIWQFLPDLNWAGFYRMVEDELVLGPFQGKAACIRIPLGRGVCGTAAQTRETQLVADVHAFPGHIACDAASASEIVVPVVHDGRLIGVLDLDSPRPARFDSADQQGLEALVARIAGRIG</sequence>
<reference evidence="3 4" key="1">
    <citation type="submission" date="2020-08" db="EMBL/GenBank/DDBJ databases">
        <title>Genomic Encyclopedia of Type Strains, Phase IV (KMG-IV): sequencing the most valuable type-strain genomes for metagenomic binning, comparative biology and taxonomic classification.</title>
        <authorList>
            <person name="Goeker M."/>
        </authorList>
    </citation>
    <scope>NUCLEOTIDE SEQUENCE [LARGE SCALE GENOMIC DNA]</scope>
    <source>
        <strain evidence="3 4">DSM 19371</strain>
    </source>
</reference>
<comment type="caution">
    <text evidence="3">The sequence shown here is derived from an EMBL/GenBank/DDBJ whole genome shotgun (WGS) entry which is preliminary data.</text>
</comment>
<dbReference type="Pfam" id="PF13185">
    <property type="entry name" value="GAF_2"/>
    <property type="match status" value="1"/>
</dbReference>
<dbReference type="GO" id="GO:0033745">
    <property type="term" value="F:L-methionine-(R)-S-oxide reductase activity"/>
    <property type="evidence" value="ECO:0007669"/>
    <property type="project" value="TreeGrafter"/>
</dbReference>
<dbReference type="SUPFAM" id="SSF55781">
    <property type="entry name" value="GAF domain-like"/>
    <property type="match status" value="1"/>
</dbReference>
<evidence type="ECO:0000313" key="4">
    <source>
        <dbReference type="Proteomes" id="UP000590524"/>
    </source>
</evidence>
<evidence type="ECO:0000256" key="1">
    <source>
        <dbReference type="ARBA" id="ARBA00038454"/>
    </source>
</evidence>
<evidence type="ECO:0000259" key="2">
    <source>
        <dbReference type="SMART" id="SM00065"/>
    </source>
</evidence>
<organism evidence="3 4">
    <name type="scientific">Sphingobium scionense</name>
    <dbReference type="NCBI Taxonomy" id="1404341"/>
    <lineage>
        <taxon>Bacteria</taxon>
        <taxon>Pseudomonadati</taxon>
        <taxon>Pseudomonadota</taxon>
        <taxon>Alphaproteobacteria</taxon>
        <taxon>Sphingomonadales</taxon>
        <taxon>Sphingomonadaceae</taxon>
        <taxon>Sphingobium</taxon>
    </lineage>
</organism>
<dbReference type="PANTHER" id="PTHR21021:SF15">
    <property type="entry name" value="FREE METHIONINE-R-SULFOXIDE REDUCTASE"/>
    <property type="match status" value="1"/>
</dbReference>
<dbReference type="EMBL" id="JACIEU010000011">
    <property type="protein sequence ID" value="MBB4149219.1"/>
    <property type="molecule type" value="Genomic_DNA"/>
</dbReference>
<dbReference type="GO" id="GO:0005829">
    <property type="term" value="C:cytosol"/>
    <property type="evidence" value="ECO:0007669"/>
    <property type="project" value="TreeGrafter"/>
</dbReference>
<dbReference type="InterPro" id="IPR051330">
    <property type="entry name" value="Phosphatase_reg/MetRdx"/>
</dbReference>